<dbReference type="GO" id="GO:0006508">
    <property type="term" value="P:proteolysis"/>
    <property type="evidence" value="ECO:0007669"/>
    <property type="project" value="InterPro"/>
</dbReference>
<sequence>MNRPGAEADERNLKNLFKDLSFRVIVKKDLKKHEIERVAQKYGAVDHSKFDAFVFILMSHGGDRDCILGVDGRETTLKNLMFEFRGSKCPSLKNKPKVIIIQTCRGLRDDVSKRLVFSTGNINSPMAMVASTPAQIDNEPCDIALLPRDSTLPRSVFPQEADFVLAFATVPGYVSFRFPDGTFFIQALVEVMREHHHRYHFLEMLTEVTKLVVERQSNMAAHPVQVPAPMHTMTKLLYL</sequence>
<proteinExistence type="inferred from homology"/>
<dbReference type="SUPFAM" id="SSF52129">
    <property type="entry name" value="Caspase-like"/>
    <property type="match status" value="1"/>
</dbReference>
<dbReference type="PANTHER" id="PTHR10454">
    <property type="entry name" value="CASPASE"/>
    <property type="match status" value="1"/>
</dbReference>
<evidence type="ECO:0000313" key="6">
    <source>
        <dbReference type="Proteomes" id="UP001163046"/>
    </source>
</evidence>
<dbReference type="InterPro" id="IPR011600">
    <property type="entry name" value="Pept_C14_caspase"/>
</dbReference>
<dbReference type="PROSITE" id="PS50207">
    <property type="entry name" value="CASPASE_P10"/>
    <property type="match status" value="1"/>
</dbReference>
<dbReference type="InterPro" id="IPR002398">
    <property type="entry name" value="Pept_C14"/>
</dbReference>
<dbReference type="GO" id="GO:0004197">
    <property type="term" value="F:cysteine-type endopeptidase activity"/>
    <property type="evidence" value="ECO:0007669"/>
    <property type="project" value="InterPro"/>
</dbReference>
<reference evidence="5" key="1">
    <citation type="submission" date="2023-01" db="EMBL/GenBank/DDBJ databases">
        <title>Genome assembly of the deep-sea coral Lophelia pertusa.</title>
        <authorList>
            <person name="Herrera S."/>
            <person name="Cordes E."/>
        </authorList>
    </citation>
    <scope>NUCLEOTIDE SEQUENCE</scope>
    <source>
        <strain evidence="5">USNM1676648</strain>
        <tissue evidence="5">Polyp</tissue>
    </source>
</reference>
<dbReference type="InterPro" id="IPR029030">
    <property type="entry name" value="Caspase-like_dom_sf"/>
</dbReference>
<accession>A0A9X0D2F5</accession>
<evidence type="ECO:0000259" key="3">
    <source>
        <dbReference type="PROSITE" id="PS50207"/>
    </source>
</evidence>
<dbReference type="GO" id="GO:0005737">
    <property type="term" value="C:cytoplasm"/>
    <property type="evidence" value="ECO:0007669"/>
    <property type="project" value="TreeGrafter"/>
</dbReference>
<organism evidence="5 6">
    <name type="scientific">Desmophyllum pertusum</name>
    <dbReference type="NCBI Taxonomy" id="174260"/>
    <lineage>
        <taxon>Eukaryota</taxon>
        <taxon>Metazoa</taxon>
        <taxon>Cnidaria</taxon>
        <taxon>Anthozoa</taxon>
        <taxon>Hexacorallia</taxon>
        <taxon>Scleractinia</taxon>
        <taxon>Caryophylliina</taxon>
        <taxon>Caryophylliidae</taxon>
        <taxon>Desmophyllum</taxon>
    </lineage>
</organism>
<dbReference type="InterPro" id="IPR001309">
    <property type="entry name" value="Pept_C14_p20"/>
</dbReference>
<dbReference type="GO" id="GO:0043525">
    <property type="term" value="P:positive regulation of neuron apoptotic process"/>
    <property type="evidence" value="ECO:0007669"/>
    <property type="project" value="TreeGrafter"/>
</dbReference>
<dbReference type="PRINTS" id="PR00376">
    <property type="entry name" value="IL1BCENZYME"/>
</dbReference>
<dbReference type="GO" id="GO:0006915">
    <property type="term" value="P:apoptotic process"/>
    <property type="evidence" value="ECO:0007669"/>
    <property type="project" value="TreeGrafter"/>
</dbReference>
<dbReference type="InterPro" id="IPR015917">
    <property type="entry name" value="Pept_C14A"/>
</dbReference>
<evidence type="ECO:0000259" key="4">
    <source>
        <dbReference type="PROSITE" id="PS50208"/>
    </source>
</evidence>
<dbReference type="PROSITE" id="PS50208">
    <property type="entry name" value="CASPASE_P20"/>
    <property type="match status" value="1"/>
</dbReference>
<gene>
    <name evidence="5" type="ORF">OS493_023440</name>
</gene>
<comment type="similarity">
    <text evidence="1 2">Belongs to the peptidase C14A family.</text>
</comment>
<evidence type="ECO:0008006" key="7">
    <source>
        <dbReference type="Google" id="ProtNLM"/>
    </source>
</evidence>
<keyword evidence="6" id="KW-1185">Reference proteome</keyword>
<dbReference type="Pfam" id="PF00656">
    <property type="entry name" value="Peptidase_C14"/>
    <property type="match status" value="1"/>
</dbReference>
<comment type="caution">
    <text evidence="5">The sequence shown here is derived from an EMBL/GenBank/DDBJ whole genome shotgun (WGS) entry which is preliminary data.</text>
</comment>
<feature type="domain" description="Caspase family p10" evidence="3">
    <location>
        <begin position="153"/>
        <end position="239"/>
    </location>
</feature>
<name>A0A9X0D2F5_9CNID</name>
<dbReference type="Gene3D" id="3.40.50.1460">
    <property type="match status" value="1"/>
</dbReference>
<evidence type="ECO:0000313" key="5">
    <source>
        <dbReference type="EMBL" id="KAJ7384116.1"/>
    </source>
</evidence>
<dbReference type="OrthoDB" id="6114029at2759"/>
<evidence type="ECO:0000256" key="2">
    <source>
        <dbReference type="RuleBase" id="RU003971"/>
    </source>
</evidence>
<dbReference type="EMBL" id="MU825890">
    <property type="protein sequence ID" value="KAJ7384116.1"/>
    <property type="molecule type" value="Genomic_DNA"/>
</dbReference>
<dbReference type="PANTHER" id="PTHR10454:SF210">
    <property type="entry name" value="CASPASE-2"/>
    <property type="match status" value="1"/>
</dbReference>
<dbReference type="SMART" id="SM00115">
    <property type="entry name" value="CASc"/>
    <property type="match status" value="1"/>
</dbReference>
<evidence type="ECO:0000256" key="1">
    <source>
        <dbReference type="ARBA" id="ARBA00010134"/>
    </source>
</evidence>
<dbReference type="InterPro" id="IPR002138">
    <property type="entry name" value="Pept_C14_p10"/>
</dbReference>
<feature type="domain" description="Caspase family p20" evidence="4">
    <location>
        <begin position="1"/>
        <end position="108"/>
    </location>
</feature>
<dbReference type="Proteomes" id="UP001163046">
    <property type="component" value="Unassembled WGS sequence"/>
</dbReference>
<dbReference type="AlphaFoldDB" id="A0A9X0D2F5"/>
<protein>
    <recommendedName>
        <fullName evidence="7">Caspase-3</fullName>
    </recommendedName>
</protein>